<dbReference type="Pfam" id="PF18917">
    <property type="entry name" value="LiaI-LiaF-like_TM1"/>
    <property type="match status" value="1"/>
</dbReference>
<keyword evidence="1" id="KW-0812">Transmembrane</keyword>
<protein>
    <submittedName>
        <fullName evidence="3">DUF5668 domain-containing protein</fullName>
    </submittedName>
</protein>
<dbReference type="InterPro" id="IPR043726">
    <property type="entry name" value="LiaI-LiaF-like_TM1"/>
</dbReference>
<evidence type="ECO:0000259" key="2">
    <source>
        <dbReference type="Pfam" id="PF18917"/>
    </source>
</evidence>
<feature type="transmembrane region" description="Helical" evidence="1">
    <location>
        <begin position="7"/>
        <end position="26"/>
    </location>
</feature>
<keyword evidence="1" id="KW-0472">Membrane</keyword>
<keyword evidence="4" id="KW-1185">Reference proteome</keyword>
<feature type="domain" description="LiaI-LiaF-like transmembrane region" evidence="2">
    <location>
        <begin position="7"/>
        <end position="47"/>
    </location>
</feature>
<proteinExistence type="predicted"/>
<feature type="transmembrane region" description="Helical" evidence="1">
    <location>
        <begin position="32"/>
        <end position="50"/>
    </location>
</feature>
<feature type="transmembrane region" description="Helical" evidence="1">
    <location>
        <begin position="108"/>
        <end position="130"/>
    </location>
</feature>
<organism evidence="3 4">
    <name type="scientific">Tigheibacillus halophilus</name>
    <dbReference type="NCBI Taxonomy" id="361280"/>
    <lineage>
        <taxon>Bacteria</taxon>
        <taxon>Bacillati</taxon>
        <taxon>Bacillota</taxon>
        <taxon>Bacilli</taxon>
        <taxon>Bacillales</taxon>
        <taxon>Bacillaceae</taxon>
        <taxon>Tigheibacillus</taxon>
    </lineage>
</organism>
<keyword evidence="1" id="KW-1133">Transmembrane helix</keyword>
<feature type="transmembrane region" description="Helical" evidence="1">
    <location>
        <begin position="142"/>
        <end position="157"/>
    </location>
</feature>
<comment type="caution">
    <text evidence="3">The sequence shown here is derived from an EMBL/GenBank/DDBJ whole genome shotgun (WGS) entry which is preliminary data.</text>
</comment>
<gene>
    <name evidence="3" type="ORF">RWE15_24590</name>
</gene>
<name>A0ABU5CC69_9BACI</name>
<reference evidence="3 4" key="1">
    <citation type="submission" date="2023-10" db="EMBL/GenBank/DDBJ databases">
        <title>Virgibacillus halophilus 5B73C genome.</title>
        <authorList>
            <person name="Miliotis G."/>
            <person name="Sengupta P."/>
            <person name="Hameed A."/>
            <person name="Chuvochina M."/>
            <person name="Mcdonagh F."/>
            <person name="Simpson A.C."/>
            <person name="Singh N.K."/>
            <person name="Rekha P.D."/>
            <person name="Raman K."/>
            <person name="Hugenholtz P."/>
            <person name="Venkateswaran K."/>
        </authorList>
    </citation>
    <scope>NUCLEOTIDE SEQUENCE [LARGE SCALE GENOMIC DNA]</scope>
    <source>
        <strain evidence="3 4">5B73C</strain>
    </source>
</reference>
<evidence type="ECO:0000256" key="1">
    <source>
        <dbReference type="SAM" id="Phobius"/>
    </source>
</evidence>
<evidence type="ECO:0000313" key="4">
    <source>
        <dbReference type="Proteomes" id="UP001281447"/>
    </source>
</evidence>
<feature type="transmembrane region" description="Helical" evidence="1">
    <location>
        <begin position="84"/>
        <end position="101"/>
    </location>
</feature>
<feature type="transmembrane region" description="Helical" evidence="1">
    <location>
        <begin position="59"/>
        <end position="78"/>
    </location>
</feature>
<dbReference type="Proteomes" id="UP001281447">
    <property type="component" value="Unassembled WGS sequence"/>
</dbReference>
<sequence length="166" mass="19225">MKRNHTFAGYLLVGIGAYFLLKQLQVPILTDFYSWPTLLIIIGAVFLFYSHTAKEHEHLFTGTLLLGLGIHFHGIAHYTFWPQHWAMFPLIVGVAFLVRALKTKSGYLPGIILCLISLPMLLSIQLPDWFQQLYLTFDSLKMYWPIILIAIGIYMLMRKKIDCNMY</sequence>
<accession>A0ABU5CC69</accession>
<evidence type="ECO:0000313" key="3">
    <source>
        <dbReference type="EMBL" id="MDY0396893.1"/>
    </source>
</evidence>
<dbReference type="EMBL" id="JAWDIP010000004">
    <property type="protein sequence ID" value="MDY0396893.1"/>
    <property type="molecule type" value="Genomic_DNA"/>
</dbReference>